<accession>A0ABM8GU54</accession>
<feature type="region of interest" description="Disordered" evidence="1">
    <location>
        <begin position="1"/>
        <end position="72"/>
    </location>
</feature>
<proteinExistence type="predicted"/>
<name>A0ABM8GU54_9MICO</name>
<protein>
    <submittedName>
        <fullName evidence="2">Uncharacterized protein</fullName>
    </submittedName>
</protein>
<dbReference type="Proteomes" id="UP001321486">
    <property type="component" value="Chromosome"/>
</dbReference>
<keyword evidence="3" id="KW-1185">Reference proteome</keyword>
<evidence type="ECO:0000256" key="1">
    <source>
        <dbReference type="SAM" id="MobiDB-lite"/>
    </source>
</evidence>
<evidence type="ECO:0000313" key="3">
    <source>
        <dbReference type="Proteomes" id="UP001321486"/>
    </source>
</evidence>
<sequence length="72" mass="7594">MAGNRVVSVTSCHPPRGRDRSADRVGGGGFHAAFFRAKGTPGDSELLPVSRASENDDDERGEKVLGLNDLKG</sequence>
<organism evidence="2 3">
    <name type="scientific">Frondihabitans sucicola</name>
    <dbReference type="NCBI Taxonomy" id="1268041"/>
    <lineage>
        <taxon>Bacteria</taxon>
        <taxon>Bacillati</taxon>
        <taxon>Actinomycetota</taxon>
        <taxon>Actinomycetes</taxon>
        <taxon>Micrococcales</taxon>
        <taxon>Microbacteriaceae</taxon>
        <taxon>Frondihabitans</taxon>
    </lineage>
</organism>
<evidence type="ECO:0000313" key="2">
    <source>
        <dbReference type="EMBL" id="BDZ52005.1"/>
    </source>
</evidence>
<gene>
    <name evidence="2" type="ORF">GCM10025867_42460</name>
</gene>
<dbReference type="EMBL" id="AP027732">
    <property type="protein sequence ID" value="BDZ52005.1"/>
    <property type="molecule type" value="Genomic_DNA"/>
</dbReference>
<reference evidence="3" key="1">
    <citation type="journal article" date="2019" name="Int. J. Syst. Evol. Microbiol.">
        <title>The Global Catalogue of Microorganisms (GCM) 10K type strain sequencing project: providing services to taxonomists for standard genome sequencing and annotation.</title>
        <authorList>
            <consortium name="The Broad Institute Genomics Platform"/>
            <consortium name="The Broad Institute Genome Sequencing Center for Infectious Disease"/>
            <person name="Wu L."/>
            <person name="Ma J."/>
        </authorList>
    </citation>
    <scope>NUCLEOTIDE SEQUENCE [LARGE SCALE GENOMIC DNA]</scope>
    <source>
        <strain evidence="3">NBRC 108728</strain>
    </source>
</reference>